<dbReference type="PROSITE" id="PS50086">
    <property type="entry name" value="TBC_RABGAP"/>
    <property type="match status" value="1"/>
</dbReference>
<reference evidence="2" key="1">
    <citation type="submission" date="2021-01" db="EMBL/GenBank/DDBJ databases">
        <authorList>
            <person name="Corre E."/>
            <person name="Pelletier E."/>
            <person name="Niang G."/>
            <person name="Scheremetjew M."/>
            <person name="Finn R."/>
            <person name="Kale V."/>
            <person name="Holt S."/>
            <person name="Cochrane G."/>
            <person name="Meng A."/>
            <person name="Brown T."/>
            <person name="Cohen L."/>
        </authorList>
    </citation>
    <scope>NUCLEOTIDE SEQUENCE</scope>
    <source>
        <strain evidence="2">379</strain>
    </source>
</reference>
<evidence type="ECO:0000259" key="1">
    <source>
        <dbReference type="PROSITE" id="PS50086"/>
    </source>
</evidence>
<gene>
    <name evidence="2" type="ORF">EHUX00137_LOCUS31453</name>
</gene>
<dbReference type="AlphaFoldDB" id="A0A7S3WR26"/>
<dbReference type="InterPro" id="IPR035969">
    <property type="entry name" value="Rab-GAP_TBC_sf"/>
</dbReference>
<dbReference type="InterPro" id="IPR000195">
    <property type="entry name" value="Rab-GAP-TBC_dom"/>
</dbReference>
<sequence>MHTADMPALHAAHAALLSSFEQSMPQLMARLRDDGVPLREASTQWLLCALVDVMPPGAVGRVWDLMFLDGARVLLRSIAAAFRLHEAALLAEHADLADSADGGLKAVLRAATPRLLSRAMSQQELTRICDEAAGSAGLGEVMAATRAAEGGGGERPWWALSRAALSGERSPG</sequence>
<protein>
    <recommendedName>
        <fullName evidence="1">Rab-GAP TBC domain-containing protein</fullName>
    </recommendedName>
</protein>
<dbReference type="Gene3D" id="1.10.472.80">
    <property type="entry name" value="Ypt/Rab-GAP domain of gyp1p, domain 3"/>
    <property type="match status" value="1"/>
</dbReference>
<evidence type="ECO:0000313" key="2">
    <source>
        <dbReference type="EMBL" id="CAE0572568.1"/>
    </source>
</evidence>
<name>A0A7S3WR26_EMIHU</name>
<accession>A0A7S3WR26</accession>
<dbReference type="SUPFAM" id="SSF47923">
    <property type="entry name" value="Ypt/Rab-GAP domain of gyp1p"/>
    <property type="match status" value="1"/>
</dbReference>
<proteinExistence type="predicted"/>
<feature type="domain" description="Rab-GAP TBC" evidence="1">
    <location>
        <begin position="1"/>
        <end position="70"/>
    </location>
</feature>
<dbReference type="EMBL" id="HBIR01040324">
    <property type="protein sequence ID" value="CAE0572568.1"/>
    <property type="molecule type" value="Transcribed_RNA"/>
</dbReference>
<organism evidence="2">
    <name type="scientific">Emiliania huxleyi</name>
    <name type="common">Coccolithophore</name>
    <name type="synonym">Pontosphaera huxleyi</name>
    <dbReference type="NCBI Taxonomy" id="2903"/>
    <lineage>
        <taxon>Eukaryota</taxon>
        <taxon>Haptista</taxon>
        <taxon>Haptophyta</taxon>
        <taxon>Prymnesiophyceae</taxon>
        <taxon>Isochrysidales</taxon>
        <taxon>Noelaerhabdaceae</taxon>
        <taxon>Emiliania</taxon>
    </lineage>
</organism>
<dbReference type="Pfam" id="PF00566">
    <property type="entry name" value="RabGAP-TBC"/>
    <property type="match status" value="1"/>
</dbReference>